<dbReference type="AlphaFoldDB" id="A0A4Y7JHB8"/>
<keyword evidence="3" id="KW-1185">Reference proteome</keyword>
<organism evidence="2 3">
    <name type="scientific">Papaver somniferum</name>
    <name type="common">Opium poppy</name>
    <dbReference type="NCBI Taxonomy" id="3469"/>
    <lineage>
        <taxon>Eukaryota</taxon>
        <taxon>Viridiplantae</taxon>
        <taxon>Streptophyta</taxon>
        <taxon>Embryophyta</taxon>
        <taxon>Tracheophyta</taxon>
        <taxon>Spermatophyta</taxon>
        <taxon>Magnoliopsida</taxon>
        <taxon>Ranunculales</taxon>
        <taxon>Papaveraceae</taxon>
        <taxon>Papaveroideae</taxon>
        <taxon>Papaver</taxon>
    </lineage>
</organism>
<reference evidence="2 3" key="1">
    <citation type="journal article" date="2018" name="Science">
        <title>The opium poppy genome and morphinan production.</title>
        <authorList>
            <person name="Guo L."/>
            <person name="Winzer T."/>
            <person name="Yang X."/>
            <person name="Li Y."/>
            <person name="Ning Z."/>
            <person name="He Z."/>
            <person name="Teodor R."/>
            <person name="Lu Y."/>
            <person name="Bowser T.A."/>
            <person name="Graham I.A."/>
            <person name="Ye K."/>
        </authorList>
    </citation>
    <scope>NUCLEOTIDE SEQUENCE [LARGE SCALE GENOMIC DNA]</scope>
    <source>
        <strain evidence="3">cv. HN1</strain>
        <tissue evidence="2">Leaves</tissue>
    </source>
</reference>
<accession>A0A4Y7JHB8</accession>
<feature type="region of interest" description="Disordered" evidence="1">
    <location>
        <begin position="76"/>
        <end position="99"/>
    </location>
</feature>
<name>A0A4Y7JHB8_PAPSO</name>
<sequence length="99" mass="11211">MEKLHRFEISGLDNLYGIVDLKHPKPCTPYCKSNSGESKFLLTSVPKTEIAVRFRRSRLNQKRMVSTYGALNEVQNEIPTGRSSRGKDSRAIDPSLRTS</sequence>
<evidence type="ECO:0000256" key="1">
    <source>
        <dbReference type="SAM" id="MobiDB-lite"/>
    </source>
</evidence>
<gene>
    <name evidence="2" type="ORF">C5167_006632</name>
</gene>
<evidence type="ECO:0000313" key="2">
    <source>
        <dbReference type="EMBL" id="RZC59331.1"/>
    </source>
</evidence>
<dbReference type="EMBL" id="CM010718">
    <property type="protein sequence ID" value="RZC59331.1"/>
    <property type="molecule type" value="Genomic_DNA"/>
</dbReference>
<dbReference type="Gramene" id="RZC59331">
    <property type="protein sequence ID" value="RZC59331"/>
    <property type="gene ID" value="C5167_006632"/>
</dbReference>
<proteinExistence type="predicted"/>
<dbReference type="Proteomes" id="UP000316621">
    <property type="component" value="Chromosome 4"/>
</dbReference>
<protein>
    <submittedName>
        <fullName evidence="2">Uncharacterized protein</fullName>
    </submittedName>
</protein>
<evidence type="ECO:0000313" key="3">
    <source>
        <dbReference type="Proteomes" id="UP000316621"/>
    </source>
</evidence>